<dbReference type="PANTHER" id="PTHR21021">
    <property type="entry name" value="GAF/PUTATIVE CYTOSKELETAL PROTEIN"/>
    <property type="match status" value="1"/>
</dbReference>
<dbReference type="GO" id="GO:0005829">
    <property type="term" value="C:cytosol"/>
    <property type="evidence" value="ECO:0007669"/>
    <property type="project" value="TreeGrafter"/>
</dbReference>
<dbReference type="EMBL" id="JABELV010000025">
    <property type="protein sequence ID" value="KAG7562830.1"/>
    <property type="molecule type" value="Genomic_DNA"/>
</dbReference>
<dbReference type="PANTHER" id="PTHR21021:SF16">
    <property type="entry name" value="TIP41-LIKE PROTEIN"/>
    <property type="match status" value="1"/>
</dbReference>
<dbReference type="Pfam" id="PF04176">
    <property type="entry name" value="TIP41"/>
    <property type="match status" value="1"/>
</dbReference>
<name>A0A8K0JP17_9TREE</name>
<proteinExistence type="inferred from homology"/>
<dbReference type="InterPro" id="IPR051330">
    <property type="entry name" value="Phosphatase_reg/MetRdx"/>
</dbReference>
<evidence type="ECO:0000256" key="1">
    <source>
        <dbReference type="ARBA" id="ARBA00006658"/>
    </source>
</evidence>
<feature type="region of interest" description="Disordered" evidence="2">
    <location>
        <begin position="351"/>
        <end position="387"/>
    </location>
</feature>
<comment type="caution">
    <text evidence="3">The sequence shown here is derived from an EMBL/GenBank/DDBJ whole genome shotgun (WGS) entry which is preliminary data.</text>
</comment>
<keyword evidence="4" id="KW-1185">Reference proteome</keyword>
<dbReference type="GO" id="GO:0031929">
    <property type="term" value="P:TOR signaling"/>
    <property type="evidence" value="ECO:0007669"/>
    <property type="project" value="TreeGrafter"/>
</dbReference>
<comment type="similarity">
    <text evidence="1">Belongs to the TIP41 family.</text>
</comment>
<evidence type="ECO:0000313" key="3">
    <source>
        <dbReference type="EMBL" id="KAG7562830.1"/>
    </source>
</evidence>
<protein>
    <submittedName>
        <fullName evidence="3">Uncharacterized protein</fullName>
    </submittedName>
</protein>
<evidence type="ECO:0000313" key="4">
    <source>
        <dbReference type="Proteomes" id="UP000812966"/>
    </source>
</evidence>
<evidence type="ECO:0000256" key="2">
    <source>
        <dbReference type="SAM" id="MobiDB-lite"/>
    </source>
</evidence>
<dbReference type="Proteomes" id="UP000812966">
    <property type="component" value="Unassembled WGS sequence"/>
</dbReference>
<gene>
    <name evidence="3" type="ORF">FFLO_01785</name>
</gene>
<dbReference type="InterPro" id="IPR007303">
    <property type="entry name" value="TIP41-like"/>
</dbReference>
<dbReference type="AlphaFoldDB" id="A0A8K0JP17"/>
<accession>A0A8K0JP17</accession>
<feature type="region of interest" description="Disordered" evidence="2">
    <location>
        <begin position="36"/>
        <end position="55"/>
    </location>
</feature>
<feature type="compositionally biased region" description="Polar residues" evidence="2">
    <location>
        <begin position="351"/>
        <end position="371"/>
    </location>
</feature>
<organism evidence="3 4">
    <name type="scientific">Filobasidium floriforme</name>
    <dbReference type="NCBI Taxonomy" id="5210"/>
    <lineage>
        <taxon>Eukaryota</taxon>
        <taxon>Fungi</taxon>
        <taxon>Dikarya</taxon>
        <taxon>Basidiomycota</taxon>
        <taxon>Agaricomycotina</taxon>
        <taxon>Tremellomycetes</taxon>
        <taxon>Filobasidiales</taxon>
        <taxon>Filobasidiaceae</taxon>
        <taxon>Filobasidium</taxon>
    </lineage>
</organism>
<sequence length="584" mass="64440">MPAKHVFPVHAVPAVTNLDEAPASRSVDTQIATANPTSAAQYSREQPPPHNLVERGSTRTLTVGDWTIRTVKRPILNGKEIDAAAEHLDIPLPEMTFGNNSLDLTYAPDQTSAPLSLTFSALQALADVATGEGWEERNGGGVQVSMAEHWSQNRTQGTSYLSDIPISDKPTKPFDWTYSTTFSGALQSGNFDGFTNSETDSIPMDLLARQDPVLDKIIFYDDVSLFEDELHDNGESVMNVRIRVMPHSFFILSRLFLRVDNVLFRTHDVRIFHAFGSNKIIREIMGRECAYNDMKARLETQDDLSPLNDANFVTQVLSSMPLASSSSSGKPWPGLGVKRDVLLLDQSLATRSQPQQQMDGDHQTQYQSSALPSIPATSPRADNEGGFATHHQLTTSELQAQTKTSIMDRPRGIRRGGDPAGDGTAGGFNYGYDNSGQWLISSSPAQYPSNVAARLSSLLCPQPRIIAFESATTGRDLARESRLADRNPGLCGRSGRLLYSDWHSRFAQTHHGLPSWYGSTNNFCFSFPTEQVKPEPEYRWSTGCTLHRRCTGNRLDPSRKDWRRRDLSGQCAPSATWALYGAGA</sequence>
<reference evidence="3" key="1">
    <citation type="submission" date="2020-04" db="EMBL/GenBank/DDBJ databases">
        <title>Analysis of mating type loci in Filobasidium floriforme.</title>
        <authorList>
            <person name="Nowrousian M."/>
        </authorList>
    </citation>
    <scope>NUCLEOTIDE SEQUENCE</scope>
    <source>
        <strain evidence="3">CBS 6242</strain>
    </source>
</reference>